<evidence type="ECO:0000256" key="1">
    <source>
        <dbReference type="ARBA" id="ARBA00006611"/>
    </source>
</evidence>
<gene>
    <name evidence="3" type="ORF">MNBD_PLANCTO03-244</name>
</gene>
<proteinExistence type="inferred from homology"/>
<name>A0A3B1DJD1_9ZZZZ</name>
<dbReference type="PANTHER" id="PTHR30486:SF16">
    <property type="entry name" value="TWITCHING MOTILITY PROTEIN PILT"/>
    <property type="match status" value="1"/>
</dbReference>
<comment type="similarity">
    <text evidence="1">Belongs to the GSP E family.</text>
</comment>
<dbReference type="EMBL" id="UOGK01000770">
    <property type="protein sequence ID" value="VAX42856.1"/>
    <property type="molecule type" value="Genomic_DNA"/>
</dbReference>
<reference evidence="3" key="1">
    <citation type="submission" date="2018-06" db="EMBL/GenBank/DDBJ databases">
        <authorList>
            <person name="Zhirakovskaya E."/>
        </authorList>
    </citation>
    <scope>NUCLEOTIDE SEQUENCE</scope>
</reference>
<dbReference type="PANTHER" id="PTHR30486">
    <property type="entry name" value="TWITCHING MOTILITY PROTEIN PILT"/>
    <property type="match status" value="1"/>
</dbReference>
<dbReference type="AlphaFoldDB" id="A0A3B1DJD1"/>
<dbReference type="GO" id="GO:0005524">
    <property type="term" value="F:ATP binding"/>
    <property type="evidence" value="ECO:0007669"/>
    <property type="project" value="InterPro"/>
</dbReference>
<accession>A0A3B1DJD1</accession>
<evidence type="ECO:0000259" key="2">
    <source>
        <dbReference type="SMART" id="SM00382"/>
    </source>
</evidence>
<organism evidence="3">
    <name type="scientific">hydrothermal vent metagenome</name>
    <dbReference type="NCBI Taxonomy" id="652676"/>
    <lineage>
        <taxon>unclassified sequences</taxon>
        <taxon>metagenomes</taxon>
        <taxon>ecological metagenomes</taxon>
    </lineage>
</organism>
<dbReference type="GO" id="GO:0016887">
    <property type="term" value="F:ATP hydrolysis activity"/>
    <property type="evidence" value="ECO:0007669"/>
    <property type="project" value="InterPro"/>
</dbReference>
<dbReference type="NCBIfam" id="TIGR01420">
    <property type="entry name" value="pilT_fam"/>
    <property type="match status" value="1"/>
</dbReference>
<dbReference type="InterPro" id="IPR001482">
    <property type="entry name" value="T2SS/T4SS_dom"/>
</dbReference>
<dbReference type="SMART" id="SM00382">
    <property type="entry name" value="AAA"/>
    <property type="match status" value="1"/>
</dbReference>
<dbReference type="Gene3D" id="3.30.450.90">
    <property type="match status" value="1"/>
</dbReference>
<dbReference type="InterPro" id="IPR050921">
    <property type="entry name" value="T4SS_GSP_E_ATPase"/>
</dbReference>
<dbReference type="InterPro" id="IPR027417">
    <property type="entry name" value="P-loop_NTPase"/>
</dbReference>
<dbReference type="InterPro" id="IPR006321">
    <property type="entry name" value="PilT/PilU"/>
</dbReference>
<dbReference type="Gene3D" id="3.40.50.300">
    <property type="entry name" value="P-loop containing nucleotide triphosphate hydrolases"/>
    <property type="match status" value="1"/>
</dbReference>
<feature type="domain" description="AAA+ ATPase" evidence="2">
    <location>
        <begin position="128"/>
        <end position="262"/>
    </location>
</feature>
<sequence length="378" mass="41714">MISGSLTIKRLLGAMKRLDASDLHIKVGLPPVYRIGGRLKHIDAPPMTEDECDHLFDPLLTTAQRQRFEEIGNLDFAWHHPEGDRFRIDLFRSGNHIHAAVRRVKAEIPNYSDLHLPPIYSKIVRESPDGLVLICGVTGCGKSSTLAAMIDELNASRDVNIITIEDPIEYRFTPKKSIISQREVGIDVDSFKTALRYAVRQDPDVIFIGEMRDAETVLAGIQAAETGHLVFATLHTADTMQSLNRMLEFFPPSEREFIRSSLANTMRAICAQKLIPAVEGFEVKVVPACEVLLNSPVVREKIREAEDSDLPAVIAGSTSEGMQSFTTALAELVEKEWIDLQTARSYAPNRDALESMLKGVEVKAASLIGRIKAGGGGT</sequence>
<dbReference type="InterPro" id="IPR003593">
    <property type="entry name" value="AAA+_ATPase"/>
</dbReference>
<protein>
    <submittedName>
        <fullName evidence="3">Twitching motility protein PilT</fullName>
    </submittedName>
</protein>
<dbReference type="CDD" id="cd01131">
    <property type="entry name" value="PilT"/>
    <property type="match status" value="1"/>
</dbReference>
<dbReference type="Pfam" id="PF00437">
    <property type="entry name" value="T2SSE"/>
    <property type="match status" value="1"/>
</dbReference>
<evidence type="ECO:0000313" key="3">
    <source>
        <dbReference type="EMBL" id="VAX42856.1"/>
    </source>
</evidence>
<dbReference type="SUPFAM" id="SSF52540">
    <property type="entry name" value="P-loop containing nucleoside triphosphate hydrolases"/>
    <property type="match status" value="1"/>
</dbReference>